<evidence type="ECO:0000313" key="5">
    <source>
        <dbReference type="Proteomes" id="UP000658997"/>
    </source>
</evidence>
<dbReference type="Proteomes" id="UP000179920">
    <property type="component" value="Chromosome XVI"/>
</dbReference>
<accession>A0A1K0HJD7</accession>
<evidence type="ECO:0000313" key="4">
    <source>
        <dbReference type="Proteomes" id="UP000179920"/>
    </source>
</evidence>
<name>A0A1K0HJD7_9BASI</name>
<dbReference type="Proteomes" id="UP000658997">
    <property type="component" value="Unassembled WGS sequence"/>
</dbReference>
<dbReference type="AlphaFoldDB" id="A0A1K0HJD7"/>
<dbReference type="OrthoDB" id="3146826at2759"/>
<dbReference type="EMBL" id="ULHB01000027">
    <property type="protein sequence ID" value="SYW77755.1"/>
    <property type="molecule type" value="Genomic_DNA"/>
</dbReference>
<protein>
    <submittedName>
        <fullName evidence="2">Uncharacterized protein</fullName>
    </submittedName>
</protein>
<reference evidence="3" key="3">
    <citation type="submission" date="2018-08" db="EMBL/GenBank/DDBJ databases">
        <authorList>
            <person name="Guldener U."/>
        </authorList>
    </citation>
    <scope>NUCLEOTIDE SEQUENCE</scope>
    <source>
        <strain evidence="3">UB2</strain>
    </source>
</reference>
<reference evidence="2" key="1">
    <citation type="submission" date="2016-04" db="EMBL/GenBank/DDBJ databases">
        <authorList>
            <person name="Evans L.H."/>
            <person name="Alamgir A."/>
            <person name="Owens N."/>
            <person name="Weber N.D."/>
            <person name="Virtaneva K."/>
            <person name="Barbian K."/>
            <person name="Babar A."/>
            <person name="Rosenke K."/>
        </authorList>
    </citation>
    <scope>NUCLEOTIDE SEQUENCE</scope>
    <source>
        <strain evidence="2">UB2112</strain>
    </source>
</reference>
<organism evidence="2 4">
    <name type="scientific">Ustilago bromivora</name>
    <dbReference type="NCBI Taxonomy" id="307758"/>
    <lineage>
        <taxon>Eukaryota</taxon>
        <taxon>Fungi</taxon>
        <taxon>Dikarya</taxon>
        <taxon>Basidiomycota</taxon>
        <taxon>Ustilaginomycotina</taxon>
        <taxon>Ustilaginomycetes</taxon>
        <taxon>Ustilaginales</taxon>
        <taxon>Ustilaginaceae</taxon>
        <taxon>Ustilago</taxon>
    </lineage>
</organism>
<proteinExistence type="predicted"/>
<evidence type="ECO:0000313" key="2">
    <source>
        <dbReference type="EMBL" id="SAM85101.1"/>
    </source>
</evidence>
<gene>
    <name evidence="3" type="ORF">UBRO2_01947</name>
    <name evidence="2" type="ORF">UBRO_07672</name>
</gene>
<feature type="region of interest" description="Disordered" evidence="1">
    <location>
        <begin position="1"/>
        <end position="84"/>
    </location>
</feature>
<dbReference type="EMBL" id="LT558132">
    <property type="protein sequence ID" value="SAM85101.1"/>
    <property type="molecule type" value="Genomic_DNA"/>
</dbReference>
<evidence type="ECO:0000256" key="1">
    <source>
        <dbReference type="SAM" id="MobiDB-lite"/>
    </source>
</evidence>
<evidence type="ECO:0000313" key="3">
    <source>
        <dbReference type="EMBL" id="SYW77755.1"/>
    </source>
</evidence>
<feature type="compositionally biased region" description="Basic and acidic residues" evidence="1">
    <location>
        <begin position="62"/>
        <end position="74"/>
    </location>
</feature>
<reference evidence="4" key="2">
    <citation type="submission" date="2016-04" db="EMBL/GenBank/DDBJ databases">
        <authorList>
            <person name="Guldener U."/>
            <person name="Guldener U."/>
        </authorList>
    </citation>
    <scope>NUCLEOTIDE SEQUENCE [LARGE SCALE GENOMIC DNA]</scope>
    <source>
        <strain evidence="4">UB2112</strain>
    </source>
</reference>
<keyword evidence="5" id="KW-1185">Reference proteome</keyword>
<sequence>MSAQVEQIPIRDEQVQDTNVDAQAEDEVASSGSEQRQIDTDASELDQNNIIDDSPGVSSRGAKVDATKQEREIDQAVDAADQAS</sequence>